<dbReference type="Proteomes" id="UP000246171">
    <property type="component" value="Unassembled WGS sequence"/>
</dbReference>
<protein>
    <recommendedName>
        <fullName evidence="3">Condensation domain-containing protein</fullName>
    </recommendedName>
</protein>
<name>A0A317URE9_ASPEC</name>
<dbReference type="SUPFAM" id="SSF52777">
    <property type="entry name" value="CoA-dependent acyltransferases"/>
    <property type="match status" value="1"/>
</dbReference>
<dbReference type="EMBL" id="MSFU01000035">
    <property type="protein sequence ID" value="PWY63658.1"/>
    <property type="molecule type" value="Genomic_DNA"/>
</dbReference>
<evidence type="ECO:0000313" key="2">
    <source>
        <dbReference type="Proteomes" id="UP000246171"/>
    </source>
</evidence>
<sequence length="151" mass="16889">MPRSIAGVFSMRFKLLPRNMPYCEQSSFFTTSLQIRFSAFSQAQKPYDKYNRDLSPASTRLGSLWPPSSKTAWVLCLTHMASTDNIVFGQLVNGRNLGLPEAEAVIGACVNYVPVLVTLQAACTVSKLLHAVYEYQTRSMAVETILKMTIW</sequence>
<organism evidence="1 2">
    <name type="scientific">Aspergillus eucalypticola (strain CBS 122712 / IBT 29274)</name>
    <dbReference type="NCBI Taxonomy" id="1448314"/>
    <lineage>
        <taxon>Eukaryota</taxon>
        <taxon>Fungi</taxon>
        <taxon>Dikarya</taxon>
        <taxon>Ascomycota</taxon>
        <taxon>Pezizomycotina</taxon>
        <taxon>Eurotiomycetes</taxon>
        <taxon>Eurotiomycetidae</taxon>
        <taxon>Eurotiales</taxon>
        <taxon>Aspergillaceae</taxon>
        <taxon>Aspergillus</taxon>
        <taxon>Aspergillus subgen. Circumdati</taxon>
    </lineage>
</organism>
<reference evidence="1" key="1">
    <citation type="submission" date="2016-12" db="EMBL/GenBank/DDBJ databases">
        <title>The genomes of Aspergillus section Nigri reveals drivers in fungal speciation.</title>
        <authorList>
            <consortium name="DOE Joint Genome Institute"/>
            <person name="Vesth T.C."/>
            <person name="Nybo J."/>
            <person name="Theobald S."/>
            <person name="Brandl J."/>
            <person name="Frisvad J.C."/>
            <person name="Nielsen K.F."/>
            <person name="Lyhne E.K."/>
            <person name="Kogle M.E."/>
            <person name="Kuo A."/>
            <person name="Riley R."/>
            <person name="Clum A."/>
            <person name="Nolan M."/>
            <person name="Lipzen A."/>
            <person name="Salamov A."/>
            <person name="Henrissat B."/>
            <person name="Wiebenga A."/>
            <person name="De vries R.P."/>
            <person name="Grigoriev I.V."/>
            <person name="Mortensen U.H."/>
            <person name="Andersen M.R."/>
            <person name="Baker S.E."/>
        </authorList>
    </citation>
    <scope>NUCLEOTIDE SEQUENCE</scope>
    <source>
        <strain evidence="1">CBS 122712</strain>
    </source>
</reference>
<dbReference type="OrthoDB" id="4510783at2759"/>
<evidence type="ECO:0000313" key="1">
    <source>
        <dbReference type="EMBL" id="PWY63658.1"/>
    </source>
</evidence>
<proteinExistence type="predicted"/>
<evidence type="ECO:0008006" key="3">
    <source>
        <dbReference type="Google" id="ProtNLM"/>
    </source>
</evidence>
<dbReference type="GeneID" id="37057546"/>
<comment type="caution">
    <text evidence="1">The sequence shown here is derived from an EMBL/GenBank/DDBJ whole genome shotgun (WGS) entry which is preliminary data.</text>
</comment>
<dbReference type="Gene3D" id="3.30.559.30">
    <property type="entry name" value="Nonribosomal peptide synthetase, condensation domain"/>
    <property type="match status" value="1"/>
</dbReference>
<accession>A0A317URE9</accession>
<dbReference type="VEuPathDB" id="FungiDB:BO83DRAFT_431611"/>
<dbReference type="AlphaFoldDB" id="A0A317URE9"/>
<dbReference type="RefSeq" id="XP_025383331.1">
    <property type="nucleotide sequence ID" value="XM_025535584.1"/>
</dbReference>
<keyword evidence="2" id="KW-1185">Reference proteome</keyword>
<gene>
    <name evidence="1" type="ORF">BO83DRAFT_431611</name>
</gene>